<name>A0A1J1HL20_9DIPT</name>
<organism evidence="1 2">
    <name type="scientific">Clunio marinus</name>
    <dbReference type="NCBI Taxonomy" id="568069"/>
    <lineage>
        <taxon>Eukaryota</taxon>
        <taxon>Metazoa</taxon>
        <taxon>Ecdysozoa</taxon>
        <taxon>Arthropoda</taxon>
        <taxon>Hexapoda</taxon>
        <taxon>Insecta</taxon>
        <taxon>Pterygota</taxon>
        <taxon>Neoptera</taxon>
        <taxon>Endopterygota</taxon>
        <taxon>Diptera</taxon>
        <taxon>Nematocera</taxon>
        <taxon>Chironomoidea</taxon>
        <taxon>Chironomidae</taxon>
        <taxon>Clunio</taxon>
    </lineage>
</organism>
<sequence>MTMRFTLREYHKNETHTSMVPSVASRQRHMLILHKNCKIISLQHSVLCLLSFSDSFILAEVTALLSDNVTYQDRIFCVYLSIIYLN</sequence>
<protein>
    <submittedName>
        <fullName evidence="1">CLUMA_CG002838, isoform A</fullName>
    </submittedName>
</protein>
<dbReference type="EMBL" id="CVRI01000010">
    <property type="protein sequence ID" value="CRK88760.1"/>
    <property type="molecule type" value="Genomic_DNA"/>
</dbReference>
<dbReference type="Proteomes" id="UP000183832">
    <property type="component" value="Unassembled WGS sequence"/>
</dbReference>
<proteinExistence type="predicted"/>
<reference evidence="1 2" key="1">
    <citation type="submission" date="2015-04" db="EMBL/GenBank/DDBJ databases">
        <authorList>
            <person name="Syromyatnikov M.Y."/>
            <person name="Popov V.N."/>
        </authorList>
    </citation>
    <scope>NUCLEOTIDE SEQUENCE [LARGE SCALE GENOMIC DNA]</scope>
</reference>
<evidence type="ECO:0000313" key="1">
    <source>
        <dbReference type="EMBL" id="CRK88760.1"/>
    </source>
</evidence>
<accession>A0A1J1HL20</accession>
<dbReference type="AlphaFoldDB" id="A0A1J1HL20"/>
<evidence type="ECO:0000313" key="2">
    <source>
        <dbReference type="Proteomes" id="UP000183832"/>
    </source>
</evidence>
<keyword evidence="2" id="KW-1185">Reference proteome</keyword>
<gene>
    <name evidence="1" type="ORF">CLUMA_CG002838</name>
</gene>